<dbReference type="GO" id="GO:0098542">
    <property type="term" value="P:defense response to other organism"/>
    <property type="evidence" value="ECO:0007669"/>
    <property type="project" value="InterPro"/>
</dbReference>
<keyword evidence="4" id="KW-0812">Transmembrane</keyword>
<protein>
    <recommendedName>
        <fullName evidence="7">Late embryogenesis abundant protein LEA-2 subgroup domain-containing protein</fullName>
    </recommendedName>
</protein>
<name>A0A6P6XLL7_COFAR</name>
<reference evidence="5" key="1">
    <citation type="journal article" date="2025" name="Foods">
        <title>Unveiling the Microbial Signatures of Arabica Coffee Cherries: Insights into Ripeness Specific Diversity, Functional Traits, and Implications for Quality and Safety.</title>
        <authorList>
            <consortium name="RefSeq"/>
            <person name="Tenea G.N."/>
            <person name="Cifuentes V."/>
            <person name="Reyes P."/>
            <person name="Cevallos-Vallejos M."/>
        </authorList>
    </citation>
    <scope>NUCLEOTIDE SEQUENCE [LARGE SCALE GENOMIC DNA]</scope>
</reference>
<dbReference type="GO" id="GO:0005886">
    <property type="term" value="C:plasma membrane"/>
    <property type="evidence" value="ECO:0007669"/>
    <property type="project" value="TreeGrafter"/>
</dbReference>
<keyword evidence="4" id="KW-1133">Transmembrane helix</keyword>
<comment type="subcellular location">
    <subcellularLocation>
        <location evidence="1">Membrane</location>
    </subcellularLocation>
</comment>
<dbReference type="AlphaFoldDB" id="A0A6P6XLL7"/>
<keyword evidence="5" id="KW-1185">Reference proteome</keyword>
<gene>
    <name evidence="6" type="primary">LOC113743056</name>
</gene>
<dbReference type="Proteomes" id="UP001652660">
    <property type="component" value="Chromosome 1c"/>
</dbReference>
<feature type="transmembrane region" description="Helical" evidence="4">
    <location>
        <begin position="86"/>
        <end position="110"/>
    </location>
</feature>
<organism evidence="5 6">
    <name type="scientific">Coffea arabica</name>
    <name type="common">Arabian coffee</name>
    <dbReference type="NCBI Taxonomy" id="13443"/>
    <lineage>
        <taxon>Eukaryota</taxon>
        <taxon>Viridiplantae</taxon>
        <taxon>Streptophyta</taxon>
        <taxon>Embryophyta</taxon>
        <taxon>Tracheophyta</taxon>
        <taxon>Spermatophyta</taxon>
        <taxon>Magnoliopsida</taxon>
        <taxon>eudicotyledons</taxon>
        <taxon>Gunneridae</taxon>
        <taxon>Pentapetalae</taxon>
        <taxon>asterids</taxon>
        <taxon>lamiids</taxon>
        <taxon>Gentianales</taxon>
        <taxon>Rubiaceae</taxon>
        <taxon>Ixoroideae</taxon>
        <taxon>Gardenieae complex</taxon>
        <taxon>Bertiereae - Coffeeae clade</taxon>
        <taxon>Coffeeae</taxon>
        <taxon>Coffea</taxon>
    </lineage>
</organism>
<sequence>MLNFSLREGSSLGACFAMAGLAANNSRGGQSQPSGNQRPQRNLSRRVSFNESTLKQSESPRSFVIDVEGQRNNTPPRNSGCNICCAWASLIVGILVVMFLIVGAIFFSFFQSNMPEFHFQRLQINRLDISTTKSSDTTFLTTDIQVDLNATNKNGIMPVFYTSLTADLSSQDIDLGKVHLPDMEQKPQNSARLKLHAQLQKEPVTEADAKDLKQKSQNHQILMNVIVGGVVHYVINGHKMPGFPFKVLCEDIYQGLLDSGEVPKCQVKMTPVS</sequence>
<dbReference type="PANTHER" id="PTHR31234:SF32">
    <property type="entry name" value="LATE EMBRYOGENESIS ABUNDANT (LEA) HYDROXYPROLINE-RICH GLYCOPROTEIN FAMILY"/>
    <property type="match status" value="1"/>
</dbReference>
<dbReference type="InterPro" id="IPR044839">
    <property type="entry name" value="NDR1-like"/>
</dbReference>
<proteinExistence type="predicted"/>
<dbReference type="OrthoDB" id="1526082at2759"/>
<keyword evidence="2 4" id="KW-0472">Membrane</keyword>
<evidence type="ECO:0000313" key="6">
    <source>
        <dbReference type="RefSeq" id="XP_027126927.2"/>
    </source>
</evidence>
<dbReference type="PANTHER" id="PTHR31234">
    <property type="entry name" value="LATE EMBRYOGENESIS ABUNDANT (LEA) HYDROXYPROLINE-RICH GLYCOPROTEIN FAMILY"/>
    <property type="match status" value="1"/>
</dbReference>
<evidence type="ECO:0008006" key="7">
    <source>
        <dbReference type="Google" id="ProtNLM"/>
    </source>
</evidence>
<evidence type="ECO:0000256" key="1">
    <source>
        <dbReference type="ARBA" id="ARBA00004370"/>
    </source>
</evidence>
<evidence type="ECO:0000313" key="5">
    <source>
        <dbReference type="Proteomes" id="UP001652660"/>
    </source>
</evidence>
<reference evidence="6" key="2">
    <citation type="submission" date="2025-08" db="UniProtKB">
        <authorList>
            <consortium name="RefSeq"/>
        </authorList>
    </citation>
    <scope>IDENTIFICATION</scope>
    <source>
        <tissue evidence="6">Leaves</tissue>
    </source>
</reference>
<dbReference type="GeneID" id="113743056"/>
<dbReference type="RefSeq" id="XP_027126927.2">
    <property type="nucleotide sequence ID" value="XM_027271126.2"/>
</dbReference>
<feature type="region of interest" description="Disordered" evidence="3">
    <location>
        <begin position="25"/>
        <end position="58"/>
    </location>
</feature>
<evidence type="ECO:0000256" key="2">
    <source>
        <dbReference type="ARBA" id="ARBA00023136"/>
    </source>
</evidence>
<accession>A0A6P6XLL7</accession>
<evidence type="ECO:0000256" key="3">
    <source>
        <dbReference type="SAM" id="MobiDB-lite"/>
    </source>
</evidence>
<evidence type="ECO:0000256" key="4">
    <source>
        <dbReference type="SAM" id="Phobius"/>
    </source>
</evidence>